<dbReference type="CDD" id="cd01949">
    <property type="entry name" value="GGDEF"/>
    <property type="match status" value="1"/>
</dbReference>
<organism evidence="6 7">
    <name type="scientific">Mangrovibacillus cuniculi</name>
    <dbReference type="NCBI Taxonomy" id="2593652"/>
    <lineage>
        <taxon>Bacteria</taxon>
        <taxon>Bacillati</taxon>
        <taxon>Bacillota</taxon>
        <taxon>Bacilli</taxon>
        <taxon>Bacillales</taxon>
        <taxon>Bacillaceae</taxon>
        <taxon>Mangrovibacillus</taxon>
    </lineage>
</organism>
<dbReference type="SMART" id="SM00052">
    <property type="entry name" value="EAL"/>
    <property type="match status" value="1"/>
</dbReference>
<dbReference type="InterPro" id="IPR001633">
    <property type="entry name" value="EAL_dom"/>
</dbReference>
<dbReference type="Pfam" id="PF00990">
    <property type="entry name" value="GGDEF"/>
    <property type="match status" value="1"/>
</dbReference>
<dbReference type="PROSITE" id="PS50112">
    <property type="entry name" value="PAS"/>
    <property type="match status" value="1"/>
</dbReference>
<keyword evidence="1" id="KW-0472">Membrane</keyword>
<keyword evidence="1" id="KW-0812">Transmembrane</keyword>
<feature type="transmembrane region" description="Helical" evidence="1">
    <location>
        <begin position="73"/>
        <end position="93"/>
    </location>
</feature>
<dbReference type="Gene3D" id="3.30.70.270">
    <property type="match status" value="1"/>
</dbReference>
<evidence type="ECO:0000259" key="5">
    <source>
        <dbReference type="PROSITE" id="PS50887"/>
    </source>
</evidence>
<dbReference type="EMBL" id="CP049742">
    <property type="protein sequence ID" value="QPC47788.1"/>
    <property type="molecule type" value="Genomic_DNA"/>
</dbReference>
<reference evidence="6 7" key="1">
    <citation type="submission" date="2019-07" db="EMBL/GenBank/DDBJ databases">
        <title>Genome sequence of 2 isolates from Red Sea Mangroves.</title>
        <authorList>
            <person name="Sefrji F."/>
            <person name="Michoud G."/>
            <person name="Merlino G."/>
            <person name="Daffonchio D."/>
        </authorList>
    </citation>
    <scope>NUCLEOTIDE SEQUENCE [LARGE SCALE GENOMIC DNA]</scope>
    <source>
        <strain evidence="6 7">R1DC41</strain>
    </source>
</reference>
<dbReference type="InterPro" id="IPR000160">
    <property type="entry name" value="GGDEF_dom"/>
</dbReference>
<dbReference type="InterPro" id="IPR043128">
    <property type="entry name" value="Rev_trsase/Diguanyl_cyclase"/>
</dbReference>
<evidence type="ECO:0000256" key="1">
    <source>
        <dbReference type="SAM" id="Phobius"/>
    </source>
</evidence>
<dbReference type="PANTHER" id="PTHR44757:SF2">
    <property type="entry name" value="BIOFILM ARCHITECTURE MAINTENANCE PROTEIN MBAA"/>
    <property type="match status" value="1"/>
</dbReference>
<dbReference type="InterPro" id="IPR000700">
    <property type="entry name" value="PAS-assoc_C"/>
</dbReference>
<dbReference type="Gene3D" id="3.20.20.450">
    <property type="entry name" value="EAL domain"/>
    <property type="match status" value="1"/>
</dbReference>
<evidence type="ECO:0000259" key="3">
    <source>
        <dbReference type="PROSITE" id="PS50113"/>
    </source>
</evidence>
<dbReference type="InterPro" id="IPR013655">
    <property type="entry name" value="PAS_fold_3"/>
</dbReference>
<feature type="transmembrane region" description="Helical" evidence="1">
    <location>
        <begin position="6"/>
        <end position="25"/>
    </location>
</feature>
<dbReference type="NCBIfam" id="TIGR00254">
    <property type="entry name" value="GGDEF"/>
    <property type="match status" value="1"/>
</dbReference>
<dbReference type="Pfam" id="PF00563">
    <property type="entry name" value="EAL"/>
    <property type="match status" value="1"/>
</dbReference>
<dbReference type="InterPro" id="IPR035919">
    <property type="entry name" value="EAL_sf"/>
</dbReference>
<dbReference type="SMART" id="SM00091">
    <property type="entry name" value="PAS"/>
    <property type="match status" value="1"/>
</dbReference>
<name>A0A7S8CDI0_9BACI</name>
<feature type="domain" description="PAS" evidence="2">
    <location>
        <begin position="248"/>
        <end position="318"/>
    </location>
</feature>
<gene>
    <name evidence="6" type="ORF">G8O30_12885</name>
</gene>
<dbReference type="Gene3D" id="3.30.450.20">
    <property type="entry name" value="PAS domain"/>
    <property type="match status" value="1"/>
</dbReference>
<feature type="transmembrane region" description="Helical" evidence="1">
    <location>
        <begin position="175"/>
        <end position="196"/>
    </location>
</feature>
<proteinExistence type="predicted"/>
<feature type="domain" description="EAL" evidence="4">
    <location>
        <begin position="542"/>
        <end position="796"/>
    </location>
</feature>
<dbReference type="CDD" id="cd01948">
    <property type="entry name" value="EAL"/>
    <property type="match status" value="1"/>
</dbReference>
<dbReference type="Pfam" id="PF08447">
    <property type="entry name" value="PAS_3"/>
    <property type="match status" value="1"/>
</dbReference>
<dbReference type="Proteomes" id="UP000593626">
    <property type="component" value="Chromosome"/>
</dbReference>
<dbReference type="SUPFAM" id="SSF55785">
    <property type="entry name" value="PYP-like sensor domain (PAS domain)"/>
    <property type="match status" value="1"/>
</dbReference>
<evidence type="ECO:0000259" key="2">
    <source>
        <dbReference type="PROSITE" id="PS50112"/>
    </source>
</evidence>
<keyword evidence="7" id="KW-1185">Reference proteome</keyword>
<dbReference type="NCBIfam" id="TIGR00229">
    <property type="entry name" value="sensory_box"/>
    <property type="match status" value="1"/>
</dbReference>
<sequence length="799" mass="90882">MFTLDDAIFLTLSFIISCCSCYFAISGTAYATKRGMTPEEMKPFQWAFGSTFLFLLSHLCTAFSYSPEQLVKYGWIYAGSFFVFATIGTYLVIKYMTRKLFTPKHYAIGSVLFFFSTVLANYGSYLVLTRDILVFQPVFILITLLIMLGVAFPFYRLLSQLSYRVFPSLTVKRKVMWSVLMGLAFAGIPFITYASLTDIHLYYPSISVLHADVIPYAVVLGSMIILWLIPDLNGEDLKLSQERMILESEANYQSLFDLNPLAAFTIKSDGTITNSNQRVYDYFGYRKEDFIGKTFVPFIHPDELKSVFEHFKNSLNGIPATFEVRLLHRNGSYLYTNVLIAPMKEEETISGVFALVQNKTKEKEAEAQIEQLAYHDHLTGLPNRLLAEKQISEYLSKKPKPAALLVMDLDRFKVINDTLGHAYGDLLLQGVANRFKEWVKDKGIIARMSGDEFIIFLPDVKSIQEVKMFIHHLLQQLHKPLSIKGHDIVVSTSIGVTMFPDDGTDINTLLRRADISMYVAKKEEQNSFIFYSARNQKSSTNLIELEEDLRKALTKDEFLLHYQPKQCCHTGKIIGVEALLRWEHGKKGLISPAEFIPLAEETGLIIPIGEQVIDQALKQLKEWQQTLSSSICMAINVSARQVHHENFLTMLTGKLMKYDVDPKCIEIELTENTVMKNSSQSSKVFERLKDIGMKIAIDDFGVEYSSLNYLKNFTFDTLKIDRSFIADITTIDHQAKIVEAIIAMGRALDLVVVAEGVETKEQVDWLKSRDCDVLQGYYIGKPMEVSQVEELLKQPISNK</sequence>
<dbReference type="SUPFAM" id="SSF141868">
    <property type="entry name" value="EAL domain-like"/>
    <property type="match status" value="1"/>
</dbReference>
<dbReference type="InterPro" id="IPR052155">
    <property type="entry name" value="Biofilm_reg_signaling"/>
</dbReference>
<evidence type="ECO:0000259" key="4">
    <source>
        <dbReference type="PROSITE" id="PS50883"/>
    </source>
</evidence>
<dbReference type="SMART" id="SM00267">
    <property type="entry name" value="GGDEF"/>
    <property type="match status" value="1"/>
</dbReference>
<evidence type="ECO:0000313" key="7">
    <source>
        <dbReference type="Proteomes" id="UP000593626"/>
    </source>
</evidence>
<dbReference type="PANTHER" id="PTHR44757">
    <property type="entry name" value="DIGUANYLATE CYCLASE DGCP"/>
    <property type="match status" value="1"/>
</dbReference>
<dbReference type="AlphaFoldDB" id="A0A7S8CDI0"/>
<dbReference type="FunFam" id="3.20.20.450:FF:000001">
    <property type="entry name" value="Cyclic di-GMP phosphodiesterase yahA"/>
    <property type="match status" value="1"/>
</dbReference>
<dbReference type="PROSITE" id="PS50883">
    <property type="entry name" value="EAL"/>
    <property type="match status" value="1"/>
</dbReference>
<dbReference type="SUPFAM" id="SSF55073">
    <property type="entry name" value="Nucleotide cyclase"/>
    <property type="match status" value="1"/>
</dbReference>
<accession>A0A7S8CDI0</accession>
<dbReference type="InterPro" id="IPR035965">
    <property type="entry name" value="PAS-like_dom_sf"/>
</dbReference>
<keyword evidence="1" id="KW-1133">Transmembrane helix</keyword>
<feature type="domain" description="PAC" evidence="3">
    <location>
        <begin position="320"/>
        <end position="371"/>
    </location>
</feature>
<feature type="domain" description="GGDEF" evidence="5">
    <location>
        <begin position="400"/>
        <end position="533"/>
    </location>
</feature>
<dbReference type="PROSITE" id="PS50887">
    <property type="entry name" value="GGDEF"/>
    <property type="match status" value="1"/>
</dbReference>
<feature type="transmembrane region" description="Helical" evidence="1">
    <location>
        <begin position="208"/>
        <end position="229"/>
    </location>
</feature>
<feature type="transmembrane region" description="Helical" evidence="1">
    <location>
        <begin position="46"/>
        <end position="67"/>
    </location>
</feature>
<protein>
    <submittedName>
        <fullName evidence="6">EAL domain-containing protein</fullName>
    </submittedName>
</protein>
<dbReference type="CDD" id="cd00130">
    <property type="entry name" value="PAS"/>
    <property type="match status" value="1"/>
</dbReference>
<evidence type="ECO:0000313" key="6">
    <source>
        <dbReference type="EMBL" id="QPC47788.1"/>
    </source>
</evidence>
<feature type="transmembrane region" description="Helical" evidence="1">
    <location>
        <begin position="105"/>
        <end position="128"/>
    </location>
</feature>
<dbReference type="InterPro" id="IPR000014">
    <property type="entry name" value="PAS"/>
</dbReference>
<dbReference type="RefSeq" id="WP_239672465.1">
    <property type="nucleotide sequence ID" value="NZ_CP049742.1"/>
</dbReference>
<feature type="transmembrane region" description="Helical" evidence="1">
    <location>
        <begin position="134"/>
        <end position="155"/>
    </location>
</feature>
<dbReference type="PROSITE" id="PS50113">
    <property type="entry name" value="PAC"/>
    <property type="match status" value="1"/>
</dbReference>
<dbReference type="InterPro" id="IPR029787">
    <property type="entry name" value="Nucleotide_cyclase"/>
</dbReference>
<dbReference type="KEGG" id="mcui:G8O30_12885"/>